<evidence type="ECO:0000313" key="7">
    <source>
        <dbReference type="Proteomes" id="UP000422569"/>
    </source>
</evidence>
<dbReference type="InterPro" id="IPR009057">
    <property type="entry name" value="Homeodomain-like_sf"/>
</dbReference>
<dbReference type="Pfam" id="PF00440">
    <property type="entry name" value="TetR_N"/>
    <property type="match status" value="1"/>
</dbReference>
<dbReference type="InterPro" id="IPR050109">
    <property type="entry name" value="HTH-type_TetR-like_transc_reg"/>
</dbReference>
<dbReference type="SUPFAM" id="SSF48498">
    <property type="entry name" value="Tetracyclin repressor-like, C-terminal domain"/>
    <property type="match status" value="1"/>
</dbReference>
<dbReference type="Proteomes" id="UP000422569">
    <property type="component" value="Chromosome"/>
</dbReference>
<keyword evidence="1" id="KW-0805">Transcription regulation</keyword>
<evidence type="ECO:0000256" key="4">
    <source>
        <dbReference type="PROSITE-ProRule" id="PRU00335"/>
    </source>
</evidence>
<reference evidence="6 7" key="1">
    <citation type="submission" date="2019-09" db="EMBL/GenBank/DDBJ databases">
        <title>Isolation and complete genome sequencing of Methylocystis species.</title>
        <authorList>
            <person name="Rumah B.L."/>
            <person name="Stead C.E."/>
            <person name="Stevens B.C."/>
            <person name="Minton N.P."/>
            <person name="Grosse-Honebrink A."/>
            <person name="Zhang Y."/>
        </authorList>
    </citation>
    <scope>NUCLEOTIDE SEQUENCE [LARGE SCALE GENOMIC DNA]</scope>
    <source>
        <strain evidence="6 7">BRCS2</strain>
    </source>
</reference>
<evidence type="ECO:0000256" key="2">
    <source>
        <dbReference type="ARBA" id="ARBA00023125"/>
    </source>
</evidence>
<dbReference type="PROSITE" id="PS50977">
    <property type="entry name" value="HTH_TETR_2"/>
    <property type="match status" value="1"/>
</dbReference>
<dbReference type="AlphaFoldDB" id="A0A6B8M685"/>
<keyword evidence="2 4" id="KW-0238">DNA-binding</keyword>
<proteinExistence type="predicted"/>
<keyword evidence="7" id="KW-1185">Reference proteome</keyword>
<keyword evidence="3" id="KW-0804">Transcription</keyword>
<evidence type="ECO:0000256" key="1">
    <source>
        <dbReference type="ARBA" id="ARBA00023015"/>
    </source>
</evidence>
<dbReference type="Gene3D" id="1.10.10.60">
    <property type="entry name" value="Homeodomain-like"/>
    <property type="match status" value="1"/>
</dbReference>
<feature type="domain" description="HTH tetR-type" evidence="5">
    <location>
        <begin position="13"/>
        <end position="73"/>
    </location>
</feature>
<dbReference type="InterPro" id="IPR041478">
    <property type="entry name" value="TetR_C_27"/>
</dbReference>
<gene>
    <name evidence="6" type="ORF">F7D14_11155</name>
</gene>
<protein>
    <submittedName>
        <fullName evidence="6">TetR/AcrR family transcriptional regulator</fullName>
    </submittedName>
</protein>
<evidence type="ECO:0000256" key="3">
    <source>
        <dbReference type="ARBA" id="ARBA00023163"/>
    </source>
</evidence>
<sequence>MSVVAEAASAREAEQRCRIVATAERLFREIGFQKTTVADIARALRMSPANVYRFFGSKSEIHVAVARQLMGEVEAAAQRIAAGPGTASERLRALVRCNEAMNADRYLADRKMHEMVEAALDEHWPMIDEHIDRVDAVVQFLVASGMESGEFAKGDPELAAKLVHTALIRFCHPRLMVECADRPEPTSEQMIDFCLAALRAGVSR</sequence>
<dbReference type="PRINTS" id="PR00455">
    <property type="entry name" value="HTHTETR"/>
</dbReference>
<dbReference type="Pfam" id="PF17935">
    <property type="entry name" value="TetR_C_27"/>
    <property type="match status" value="1"/>
</dbReference>
<dbReference type="InterPro" id="IPR001647">
    <property type="entry name" value="HTH_TetR"/>
</dbReference>
<feature type="DNA-binding region" description="H-T-H motif" evidence="4">
    <location>
        <begin position="36"/>
        <end position="55"/>
    </location>
</feature>
<dbReference type="PANTHER" id="PTHR30055">
    <property type="entry name" value="HTH-TYPE TRANSCRIPTIONAL REGULATOR RUTR"/>
    <property type="match status" value="1"/>
</dbReference>
<name>A0A6B8M685_9HYPH</name>
<evidence type="ECO:0000259" key="5">
    <source>
        <dbReference type="PROSITE" id="PS50977"/>
    </source>
</evidence>
<dbReference type="GO" id="GO:0000976">
    <property type="term" value="F:transcription cis-regulatory region binding"/>
    <property type="evidence" value="ECO:0007669"/>
    <property type="project" value="TreeGrafter"/>
</dbReference>
<dbReference type="SUPFAM" id="SSF46689">
    <property type="entry name" value="Homeodomain-like"/>
    <property type="match status" value="1"/>
</dbReference>
<accession>A0A6B8M685</accession>
<dbReference type="GO" id="GO:0003700">
    <property type="term" value="F:DNA-binding transcription factor activity"/>
    <property type="evidence" value="ECO:0007669"/>
    <property type="project" value="TreeGrafter"/>
</dbReference>
<dbReference type="PANTHER" id="PTHR30055:SF151">
    <property type="entry name" value="TRANSCRIPTIONAL REGULATORY PROTEIN"/>
    <property type="match status" value="1"/>
</dbReference>
<evidence type="ECO:0000313" key="6">
    <source>
        <dbReference type="EMBL" id="QGM97978.1"/>
    </source>
</evidence>
<organism evidence="6 7">
    <name type="scientific">Methylocystis parvus</name>
    <dbReference type="NCBI Taxonomy" id="134"/>
    <lineage>
        <taxon>Bacteria</taxon>
        <taxon>Pseudomonadati</taxon>
        <taxon>Pseudomonadota</taxon>
        <taxon>Alphaproteobacteria</taxon>
        <taxon>Hyphomicrobiales</taxon>
        <taxon>Methylocystaceae</taxon>
        <taxon>Methylocystis</taxon>
    </lineage>
</organism>
<dbReference type="KEGG" id="mpar:F7D14_11155"/>
<dbReference type="Gene3D" id="1.10.357.10">
    <property type="entry name" value="Tetracycline Repressor, domain 2"/>
    <property type="match status" value="1"/>
</dbReference>
<dbReference type="RefSeq" id="WP_016919439.1">
    <property type="nucleotide sequence ID" value="NZ_CP044331.1"/>
</dbReference>
<dbReference type="InterPro" id="IPR036271">
    <property type="entry name" value="Tet_transcr_reg_TetR-rel_C_sf"/>
</dbReference>
<dbReference type="EMBL" id="CP044331">
    <property type="protein sequence ID" value="QGM97978.1"/>
    <property type="molecule type" value="Genomic_DNA"/>
</dbReference>